<sequence>MRGTFNRDQIIQELKRAYRDGDLVPGWDRAWLIDLDHPADAIPVSDLWSIQKRVADMEEQGKCPKRTPDFESVLIAPPVLCIDL</sequence>
<protein>
    <submittedName>
        <fullName evidence="1">Uncharacterized protein</fullName>
    </submittedName>
</protein>
<dbReference type="Proteomes" id="UP000294562">
    <property type="component" value="Unassembled WGS sequence"/>
</dbReference>
<comment type="caution">
    <text evidence="1">The sequence shown here is derived from an EMBL/GenBank/DDBJ whole genome shotgun (WGS) entry which is preliminary data.</text>
</comment>
<dbReference type="RefSeq" id="WP_133343671.1">
    <property type="nucleotide sequence ID" value="NZ_SMZO01000039.1"/>
</dbReference>
<name>A0A4R6AN66_9RHOB</name>
<organism evidence="1 2">
    <name type="scientific">Meridianimarinicoccus aquatilis</name>
    <dbReference type="NCBI Taxonomy" id="2552766"/>
    <lineage>
        <taxon>Bacteria</taxon>
        <taxon>Pseudomonadati</taxon>
        <taxon>Pseudomonadota</taxon>
        <taxon>Alphaproteobacteria</taxon>
        <taxon>Rhodobacterales</taxon>
        <taxon>Paracoccaceae</taxon>
        <taxon>Meridianimarinicoccus</taxon>
    </lineage>
</organism>
<reference evidence="1 2" key="1">
    <citation type="submission" date="2019-03" db="EMBL/GenBank/DDBJ databases">
        <title>Rhodobacteraceae bacterium SM1902, a new member of the family Rhodobacteraceae isolated from Yantai.</title>
        <authorList>
            <person name="Sun Y."/>
        </authorList>
    </citation>
    <scope>NUCLEOTIDE SEQUENCE [LARGE SCALE GENOMIC DNA]</scope>
    <source>
        <strain evidence="1 2">SM1902</strain>
    </source>
</reference>
<gene>
    <name evidence="1" type="ORF">E2L05_14750</name>
</gene>
<evidence type="ECO:0000313" key="2">
    <source>
        <dbReference type="Proteomes" id="UP000294562"/>
    </source>
</evidence>
<evidence type="ECO:0000313" key="1">
    <source>
        <dbReference type="EMBL" id="TDL85801.1"/>
    </source>
</evidence>
<accession>A0A4R6AN66</accession>
<dbReference type="AlphaFoldDB" id="A0A4R6AN66"/>
<keyword evidence="2" id="KW-1185">Reference proteome</keyword>
<proteinExistence type="predicted"/>
<dbReference type="EMBL" id="SMZO01000039">
    <property type="protein sequence ID" value="TDL85801.1"/>
    <property type="molecule type" value="Genomic_DNA"/>
</dbReference>